<name>A0A6C0QPE7_9BACL</name>
<proteinExistence type="predicted"/>
<dbReference type="Proteomes" id="UP000464330">
    <property type="component" value="Chromosome"/>
</dbReference>
<sequence>MIAIFFRSTYIVKLYIKKSEKNLHYFFIPLAEEMRMWDGFNLFSYLMNSIISKEYIDQTIIKNKIIVCKSAKSLSRLSNHNNILFLVETNQDNVIREDNDFAELEEVQIIQL</sequence>
<reference evidence="1 2" key="1">
    <citation type="journal article" date="2020" name="Int. J. Med. Microbiol.">
        <title>Discovery of Paenibacillus larvae ERIC V: Phenotypic and genomic comparison to genotypes ERIC I-IV reveal different inventories of virulence factors which correlate with epidemiological prevalences of American Foulbrood.</title>
        <authorList>
            <person name="Beims H."/>
            <person name="Bunk B."/>
            <person name="Erler S."/>
            <person name="Mohr K.I."/>
            <person name="Sproer C."/>
            <person name="Pradella S."/>
            <person name="Gunther G."/>
            <person name="Rohde M."/>
            <person name="von der Ohe W."/>
            <person name="Steinert M."/>
        </authorList>
    </citation>
    <scope>NUCLEOTIDE SEQUENCE [LARGE SCALE GENOMIC DNA]</scope>
    <source>
        <strain evidence="1">Eric_V</strain>
    </source>
</reference>
<organism evidence="1 2">
    <name type="scientific">Paenibacillus larvae subsp. larvae</name>
    <dbReference type="NCBI Taxonomy" id="147375"/>
    <lineage>
        <taxon>Bacteria</taxon>
        <taxon>Bacillati</taxon>
        <taxon>Bacillota</taxon>
        <taxon>Bacilli</taxon>
        <taxon>Bacillales</taxon>
        <taxon>Paenibacillaceae</taxon>
        <taxon>Paenibacillus</taxon>
    </lineage>
</organism>
<accession>A0A6C0QPE7</accession>
<gene>
    <name evidence="1" type="ORF">ERICV_01386</name>
</gene>
<evidence type="ECO:0000313" key="2">
    <source>
        <dbReference type="Proteomes" id="UP000464330"/>
    </source>
</evidence>
<dbReference type="AlphaFoldDB" id="A0A6C0QPE7"/>
<dbReference type="EMBL" id="CP019717">
    <property type="protein sequence ID" value="QHZ50547.1"/>
    <property type="molecule type" value="Genomic_DNA"/>
</dbReference>
<protein>
    <submittedName>
        <fullName evidence="1">Uncharacterized protein</fullName>
    </submittedName>
</protein>
<evidence type="ECO:0000313" key="1">
    <source>
        <dbReference type="EMBL" id="QHZ50547.1"/>
    </source>
</evidence>